<dbReference type="GeneID" id="59351283"/>
<evidence type="ECO:0000259" key="1">
    <source>
        <dbReference type="Pfam" id="PF12937"/>
    </source>
</evidence>
<evidence type="ECO:0000313" key="2">
    <source>
        <dbReference type="EMBL" id="KAF7292008.1"/>
    </source>
</evidence>
<evidence type="ECO:0000313" key="3">
    <source>
        <dbReference type="Proteomes" id="UP000636479"/>
    </source>
</evidence>
<dbReference type="Pfam" id="PF12937">
    <property type="entry name" value="F-box-like"/>
    <property type="match status" value="1"/>
</dbReference>
<organism evidence="2 3">
    <name type="scientific">Mycena indigotica</name>
    <dbReference type="NCBI Taxonomy" id="2126181"/>
    <lineage>
        <taxon>Eukaryota</taxon>
        <taxon>Fungi</taxon>
        <taxon>Dikarya</taxon>
        <taxon>Basidiomycota</taxon>
        <taxon>Agaricomycotina</taxon>
        <taxon>Agaricomycetes</taxon>
        <taxon>Agaricomycetidae</taxon>
        <taxon>Agaricales</taxon>
        <taxon>Marasmiineae</taxon>
        <taxon>Mycenaceae</taxon>
        <taxon>Mycena</taxon>
    </lineage>
</organism>
<dbReference type="RefSeq" id="XP_037214735.1">
    <property type="nucleotide sequence ID" value="XM_037368767.1"/>
</dbReference>
<dbReference type="InterPro" id="IPR036047">
    <property type="entry name" value="F-box-like_dom_sf"/>
</dbReference>
<protein>
    <recommendedName>
        <fullName evidence="1">F-box domain-containing protein</fullName>
    </recommendedName>
</protein>
<dbReference type="InterPro" id="IPR001810">
    <property type="entry name" value="F-box_dom"/>
</dbReference>
<accession>A0A8H6VVU9</accession>
<name>A0A8H6VVU9_9AGAR</name>
<dbReference type="SUPFAM" id="SSF52047">
    <property type="entry name" value="RNI-like"/>
    <property type="match status" value="1"/>
</dbReference>
<keyword evidence="3" id="KW-1185">Reference proteome</keyword>
<dbReference type="SUPFAM" id="SSF81383">
    <property type="entry name" value="F-box domain"/>
    <property type="match status" value="1"/>
</dbReference>
<proteinExistence type="predicted"/>
<reference evidence="2" key="1">
    <citation type="submission" date="2020-05" db="EMBL/GenBank/DDBJ databases">
        <title>Mycena genomes resolve the evolution of fungal bioluminescence.</title>
        <authorList>
            <person name="Tsai I.J."/>
        </authorList>
    </citation>
    <scope>NUCLEOTIDE SEQUENCE</scope>
    <source>
        <strain evidence="2">171206Taipei</strain>
    </source>
</reference>
<dbReference type="EMBL" id="JACAZF010000012">
    <property type="protein sequence ID" value="KAF7292008.1"/>
    <property type="molecule type" value="Genomic_DNA"/>
</dbReference>
<feature type="domain" description="F-box" evidence="1">
    <location>
        <begin position="18"/>
        <end position="61"/>
    </location>
</feature>
<gene>
    <name evidence="2" type="ORF">MIND_01226500</name>
</gene>
<comment type="caution">
    <text evidence="2">The sequence shown here is derived from an EMBL/GenBank/DDBJ whole genome shotgun (WGS) entry which is preliminary data.</text>
</comment>
<dbReference type="Proteomes" id="UP000636479">
    <property type="component" value="Unassembled WGS sequence"/>
</dbReference>
<sequence length="407" mass="45710">MIDTPCSSHVMTSNSGILPLEICETVLDYLPTRSTELCRCALACRAFAIHAQSRLFRTISIPTSQSTDPHPLLQIFRSSPSVSGYVQSMSIGLRPNNDVFASLAECSLGWPRLRTLVLYPVFSSPEVHENIYAILLGAPTLHQLDIFFASPIDGNATIYPILRCCSESLQVLGLHTLSLTGFYSEPRTPGPPRDLATYPKLQELVIADSWYLSTILMFAQTGCPLDLSNLRTLRYTSRSLSSSKLTSSLNRVLQKTTSLRHLHINVSDDVIEKLDLSAHRLLSHIETDQHSNIAAILARLPESNCLTAITIQTSILVDDWAQGDHRSNREVSNRLPRYAARLQEVIVGEKPSRFPRLERVVLKIKPYDEDDRLPVTLRDMKRQLEEAFWKLHRRGLLLVQYPGDGLV</sequence>
<dbReference type="AlphaFoldDB" id="A0A8H6VVU9"/>